<keyword evidence="2" id="KW-1185">Reference proteome</keyword>
<evidence type="ECO:0000313" key="2">
    <source>
        <dbReference type="Proteomes" id="UP000479335"/>
    </source>
</evidence>
<gene>
    <name evidence="1" type="ORF">GTP46_26760</name>
</gene>
<dbReference type="Proteomes" id="UP000479335">
    <property type="component" value="Unassembled WGS sequence"/>
</dbReference>
<dbReference type="RefSeq" id="WP_161009676.1">
    <property type="nucleotide sequence ID" value="NZ_WWCN01000024.1"/>
</dbReference>
<evidence type="ECO:0000313" key="1">
    <source>
        <dbReference type="EMBL" id="MYM26236.1"/>
    </source>
</evidence>
<reference evidence="1 2" key="1">
    <citation type="submission" date="2019-12" db="EMBL/GenBank/DDBJ databases">
        <title>Novel species isolated from a subtropical stream in China.</title>
        <authorList>
            <person name="Lu H."/>
        </authorList>
    </citation>
    <scope>NUCLEOTIDE SEQUENCE [LARGE SCALE GENOMIC DNA]</scope>
    <source>
        <strain evidence="1 2">FT135W</strain>
    </source>
</reference>
<dbReference type="AlphaFoldDB" id="A0A6L8KFQ7"/>
<proteinExistence type="predicted"/>
<protein>
    <submittedName>
        <fullName evidence="1">Uncharacterized protein</fullName>
    </submittedName>
</protein>
<dbReference type="EMBL" id="WWCN01000024">
    <property type="protein sequence ID" value="MYM26236.1"/>
    <property type="molecule type" value="Genomic_DNA"/>
</dbReference>
<sequence length="70" mass="7476">MSKGLSDHTFVVGAGIMPGDGGGSNYPDSLRLRMPKERALRLAIDLLKSVEQSAGPKGRVVEIRLLGKLD</sequence>
<comment type="caution">
    <text evidence="1">The sequence shown here is derived from an EMBL/GenBank/DDBJ whole genome shotgun (WGS) entry which is preliminary data.</text>
</comment>
<organism evidence="1 2">
    <name type="scientific">Duganella flavida</name>
    <dbReference type="NCBI Taxonomy" id="2692175"/>
    <lineage>
        <taxon>Bacteria</taxon>
        <taxon>Pseudomonadati</taxon>
        <taxon>Pseudomonadota</taxon>
        <taxon>Betaproteobacteria</taxon>
        <taxon>Burkholderiales</taxon>
        <taxon>Oxalobacteraceae</taxon>
        <taxon>Telluria group</taxon>
        <taxon>Duganella</taxon>
    </lineage>
</organism>
<name>A0A6L8KFQ7_9BURK</name>
<accession>A0A6L8KFQ7</accession>